<sequence length="137" mass="15012">MGTPSPLAYVRGQDQPGARAAKREPEEPSMPPPEKKPCLPAPVPTITPPLEAGSDSHNPNGHAQVVTLGRKNKRMTASSTHHYKHLDCMPKLLAHGFTILEREMFPTGIPSGFSVEYEFTYSIHAKKDSDIRTLSVV</sequence>
<feature type="region of interest" description="Disordered" evidence="1">
    <location>
        <begin position="1"/>
        <end position="62"/>
    </location>
</feature>
<proteinExistence type="predicted"/>
<comment type="caution">
    <text evidence="2">The sequence shown here is derived from an EMBL/GenBank/DDBJ whole genome shotgun (WGS) entry which is preliminary data.</text>
</comment>
<accession>A0ABN9SGU3</accession>
<evidence type="ECO:0000313" key="2">
    <source>
        <dbReference type="EMBL" id="CAK0830912.1"/>
    </source>
</evidence>
<reference evidence="2" key="1">
    <citation type="submission" date="2023-10" db="EMBL/GenBank/DDBJ databases">
        <authorList>
            <person name="Chen Y."/>
            <person name="Shah S."/>
            <person name="Dougan E. K."/>
            <person name="Thang M."/>
            <person name="Chan C."/>
        </authorList>
    </citation>
    <scope>NUCLEOTIDE SEQUENCE [LARGE SCALE GENOMIC DNA]</scope>
</reference>
<name>A0ABN9SGU3_9DINO</name>
<gene>
    <name evidence="2" type="ORF">PCOR1329_LOCUS29393</name>
</gene>
<protein>
    <submittedName>
        <fullName evidence="2">Uncharacterized protein</fullName>
    </submittedName>
</protein>
<evidence type="ECO:0000256" key="1">
    <source>
        <dbReference type="SAM" id="MobiDB-lite"/>
    </source>
</evidence>
<dbReference type="EMBL" id="CAUYUJ010011068">
    <property type="protein sequence ID" value="CAK0830912.1"/>
    <property type="molecule type" value="Genomic_DNA"/>
</dbReference>
<evidence type="ECO:0000313" key="3">
    <source>
        <dbReference type="Proteomes" id="UP001189429"/>
    </source>
</evidence>
<organism evidence="2 3">
    <name type="scientific">Prorocentrum cordatum</name>
    <dbReference type="NCBI Taxonomy" id="2364126"/>
    <lineage>
        <taxon>Eukaryota</taxon>
        <taxon>Sar</taxon>
        <taxon>Alveolata</taxon>
        <taxon>Dinophyceae</taxon>
        <taxon>Prorocentrales</taxon>
        <taxon>Prorocentraceae</taxon>
        <taxon>Prorocentrum</taxon>
    </lineage>
</organism>
<keyword evidence="3" id="KW-1185">Reference proteome</keyword>
<dbReference type="Proteomes" id="UP001189429">
    <property type="component" value="Unassembled WGS sequence"/>
</dbReference>